<evidence type="ECO:0000313" key="1">
    <source>
        <dbReference type="EMBL" id="EPZ92360.1"/>
    </source>
</evidence>
<sequence>MMECKNTKKRFLPSMTKNLQKASDNFLKKAVSVFLKIRL</sequence>
<reference evidence="1 2" key="1">
    <citation type="journal article" date="2013" name="Genome Announc.">
        <title>Multiple genome sequences of Helicobacter pylori strains of diverse disease and antibiotic resistance backgrounds from Malaysia.</title>
        <authorList>
            <person name="Rehvathy V."/>
            <person name="Tan M.H."/>
            <person name="Gunaletchumy S.P."/>
            <person name="Teh X."/>
            <person name="Wang S."/>
            <person name="Baybayan P."/>
            <person name="Singh S."/>
            <person name="Ashby M."/>
            <person name="Kaakoush N.O."/>
            <person name="Mitchell H.M."/>
            <person name="Croft L.J."/>
            <person name="Goh K.L."/>
            <person name="Loke M.F."/>
            <person name="Vadivelu J."/>
        </authorList>
    </citation>
    <scope>NUCLEOTIDE SEQUENCE [LARGE SCALE GENOMIC DNA]</scope>
    <source>
        <strain evidence="1 2">UM114</strain>
    </source>
</reference>
<dbReference type="AlphaFoldDB" id="T0F1P5"/>
<comment type="caution">
    <text evidence="1">The sequence shown here is derived from an EMBL/GenBank/DDBJ whole genome shotgun (WGS) entry which is preliminary data.</text>
</comment>
<protein>
    <submittedName>
        <fullName evidence="1">Uncharacterized protein</fullName>
    </submittedName>
</protein>
<name>T0F1P5_HELPX</name>
<dbReference type="Proteomes" id="UP000015605">
    <property type="component" value="Unassembled WGS sequence"/>
</dbReference>
<organism evidence="1 2">
    <name type="scientific">Helicobacter pylori UM114</name>
    <dbReference type="NCBI Taxonomy" id="1355531"/>
    <lineage>
        <taxon>Bacteria</taxon>
        <taxon>Pseudomonadati</taxon>
        <taxon>Campylobacterota</taxon>
        <taxon>Epsilonproteobacteria</taxon>
        <taxon>Campylobacterales</taxon>
        <taxon>Helicobacteraceae</taxon>
        <taxon>Helicobacter</taxon>
    </lineage>
</organism>
<evidence type="ECO:0000313" key="2">
    <source>
        <dbReference type="Proteomes" id="UP000015605"/>
    </source>
</evidence>
<proteinExistence type="predicted"/>
<gene>
    <name evidence="1" type="ORF">N207_03895</name>
</gene>
<accession>T0F1P5</accession>
<dbReference type="EMBL" id="AUSS01000035">
    <property type="protein sequence ID" value="EPZ92360.1"/>
    <property type="molecule type" value="Genomic_DNA"/>
</dbReference>